<dbReference type="RefSeq" id="WP_275705812.1">
    <property type="nucleotide sequence ID" value="NZ_JANCMW010000004.1"/>
</dbReference>
<proteinExistence type="predicted"/>
<evidence type="ECO:0000313" key="1">
    <source>
        <dbReference type="EMBL" id="MDF0750281.1"/>
    </source>
</evidence>
<reference evidence="1" key="1">
    <citation type="submission" date="2022-07" db="EMBL/GenBank/DDBJ databases">
        <title>Marinobacter iranensis a new bacterium isolate from a hipersaline lake in Iran.</title>
        <authorList>
            <person name="Mohammad A.M.A."/>
            <person name="Cristina S.-P."/>
            <person name="Antonio V."/>
        </authorList>
    </citation>
    <scope>NUCLEOTIDE SEQUENCE</scope>
    <source>
        <strain evidence="1">71-i</strain>
    </source>
</reference>
<gene>
    <name evidence="1" type="ORF">NLU14_08565</name>
</gene>
<dbReference type="Proteomes" id="UP001143391">
    <property type="component" value="Unassembled WGS sequence"/>
</dbReference>
<sequence length="191" mass="21614">MIWSDLYQHILPHVPGCPEPLVEDEVRRTAIQFCRETHLWEEELLSVYPVHGVARYQLNLPEETEVLSLASAVQRKDKNKDGTALWPSINVFGLLHFDPPLDPDEGPVEIRAILRPSRSSGGVPDRIGLDYDRALIHGAIASLQSIPGRDWSNPQMVAWHTTKYTDAVTEAWVRRATGHTEKPLRVTPQPF</sequence>
<protein>
    <submittedName>
        <fullName evidence="1">Uncharacterized protein</fullName>
    </submittedName>
</protein>
<comment type="caution">
    <text evidence="1">The sequence shown here is derived from an EMBL/GenBank/DDBJ whole genome shotgun (WGS) entry which is preliminary data.</text>
</comment>
<evidence type="ECO:0000313" key="2">
    <source>
        <dbReference type="Proteomes" id="UP001143391"/>
    </source>
</evidence>
<keyword evidence="2" id="KW-1185">Reference proteome</keyword>
<name>A0ABT5Y9Q1_9GAMM</name>
<dbReference type="EMBL" id="JANCMW010000004">
    <property type="protein sequence ID" value="MDF0750281.1"/>
    <property type="molecule type" value="Genomic_DNA"/>
</dbReference>
<accession>A0ABT5Y9Q1</accession>
<organism evidence="1 2">
    <name type="scientific">Marinobacter iranensis</name>
    <dbReference type="NCBI Taxonomy" id="2962607"/>
    <lineage>
        <taxon>Bacteria</taxon>
        <taxon>Pseudomonadati</taxon>
        <taxon>Pseudomonadota</taxon>
        <taxon>Gammaproteobacteria</taxon>
        <taxon>Pseudomonadales</taxon>
        <taxon>Marinobacteraceae</taxon>
        <taxon>Marinobacter</taxon>
    </lineage>
</organism>